<proteinExistence type="predicted"/>
<evidence type="ECO:0000313" key="3">
    <source>
        <dbReference type="Proteomes" id="UP001319200"/>
    </source>
</evidence>
<feature type="compositionally biased region" description="Basic and acidic residues" evidence="1">
    <location>
        <begin position="156"/>
        <end position="172"/>
    </location>
</feature>
<dbReference type="AlphaFoldDB" id="A0AAP2DMP0"/>
<evidence type="ECO:0000313" key="2">
    <source>
        <dbReference type="EMBL" id="MBT1699153.1"/>
    </source>
</evidence>
<accession>A0AAP2DMP0</accession>
<sequence>MKSLPEKDFWNAIRNRLENYKEEPQDDWLKIAGAIPAAGERQGNKPVNLAADLLSVASVVMLVWTLCAVTPAARIWTLANVSTPPVTEKVNGQEADRLKEDNERELKEHKVEQNEKGLPPVTKETESKGNRFGDVLKKVEHNDASQQQASLPELDNDAKTNGRDTRSAHIDGPEESQDTTDSVQTVVAAKADTVFFAVPPILQQKSKTRRKFRPSVYAVITPSFAYQKIVPRRDDNINIQKLNSAGLVSADRLGYSLEAGFQMQVSNHFELYAGFLYYQQNLLVSYSYVTDGDVETVNGTREKWSFELSPGEATRTFRYAMKNGGASAGVLYHIRGRKLMHKLGAGLQYQKGLVRSQGEYSYNNASSSYLNYQLLYRMEYSLSGRTSIFLQPQFVHSLVADEVLREPFTVKPYRAGLGFGLLYHF</sequence>
<dbReference type="EMBL" id="JAHESF010000021">
    <property type="protein sequence ID" value="MBT1699153.1"/>
    <property type="molecule type" value="Genomic_DNA"/>
</dbReference>
<feature type="compositionally biased region" description="Basic and acidic residues" evidence="1">
    <location>
        <begin position="123"/>
        <end position="143"/>
    </location>
</feature>
<gene>
    <name evidence="2" type="ORF">KK083_19815</name>
</gene>
<keyword evidence="3" id="KW-1185">Reference proteome</keyword>
<reference evidence="2 3" key="1">
    <citation type="submission" date="2021-05" db="EMBL/GenBank/DDBJ databases">
        <title>A Polyphasic approach of four new species of the genus Ohtaekwangia: Ohtaekwangia histidinii sp. nov., Ohtaekwangia cretensis sp. nov., Ohtaekwangia indiensis sp. nov., Ohtaekwangia reichenbachii sp. nov. from diverse environment.</title>
        <authorList>
            <person name="Octaviana S."/>
        </authorList>
    </citation>
    <scope>NUCLEOTIDE SEQUENCE [LARGE SCALE GENOMIC DNA]</scope>
    <source>
        <strain evidence="2 3">PWU4</strain>
    </source>
</reference>
<feature type="region of interest" description="Disordered" evidence="1">
    <location>
        <begin position="86"/>
        <end position="182"/>
    </location>
</feature>
<organism evidence="2 3">
    <name type="scientific">Chryseosolibacter histidini</name>
    <dbReference type="NCBI Taxonomy" id="2782349"/>
    <lineage>
        <taxon>Bacteria</taxon>
        <taxon>Pseudomonadati</taxon>
        <taxon>Bacteroidota</taxon>
        <taxon>Cytophagia</taxon>
        <taxon>Cytophagales</taxon>
        <taxon>Chryseotaleaceae</taxon>
        <taxon>Chryseosolibacter</taxon>
    </lineage>
</organism>
<dbReference type="RefSeq" id="WP_254166730.1">
    <property type="nucleotide sequence ID" value="NZ_JAHESF010000021.1"/>
</dbReference>
<evidence type="ECO:0008006" key="4">
    <source>
        <dbReference type="Google" id="ProtNLM"/>
    </source>
</evidence>
<comment type="caution">
    <text evidence="2">The sequence shown here is derived from an EMBL/GenBank/DDBJ whole genome shotgun (WGS) entry which is preliminary data.</text>
</comment>
<feature type="compositionally biased region" description="Basic and acidic residues" evidence="1">
    <location>
        <begin position="94"/>
        <end position="115"/>
    </location>
</feature>
<name>A0AAP2DMP0_9BACT</name>
<evidence type="ECO:0000256" key="1">
    <source>
        <dbReference type="SAM" id="MobiDB-lite"/>
    </source>
</evidence>
<protein>
    <recommendedName>
        <fullName evidence="4">Outer membrane protein beta-barrel domain-containing protein</fullName>
    </recommendedName>
</protein>
<dbReference type="Proteomes" id="UP001319200">
    <property type="component" value="Unassembled WGS sequence"/>
</dbReference>